<dbReference type="InterPro" id="IPR001466">
    <property type="entry name" value="Beta-lactam-related"/>
</dbReference>
<accession>A0ABS8U3U1</accession>
<keyword evidence="1 4" id="KW-0378">Hydrolase</keyword>
<dbReference type="PANTHER" id="PTHR43283:SF11">
    <property type="entry name" value="BETA-LACTAMASE-RELATED DOMAIN-CONTAINING PROTEIN"/>
    <property type="match status" value="1"/>
</dbReference>
<dbReference type="PANTHER" id="PTHR43283">
    <property type="entry name" value="BETA-LACTAMASE-RELATED"/>
    <property type="match status" value="1"/>
</dbReference>
<feature type="chain" id="PRO_5046938659" evidence="2">
    <location>
        <begin position="25"/>
        <end position="605"/>
    </location>
</feature>
<evidence type="ECO:0000313" key="5">
    <source>
        <dbReference type="Proteomes" id="UP001199919"/>
    </source>
</evidence>
<feature type="signal peptide" evidence="2">
    <location>
        <begin position="1"/>
        <end position="24"/>
    </location>
</feature>
<sequence length="605" mass="67504">MRKNQWGAMPFMLALFVMFNSACAQNPPMSAVTYLSEEKQTEQNTVLLNNESQSVPLKNLDSIKIASVNFSNTYAAQFDSLLNKYAEVRSFNGAGYLGQKTVNDLAQDLKFYNTLVIQLTDIDLNNPQVMSFIALNRKLKKVVIALFGNGNALAKLNAEQNPIIWSGKATPVSASYVAQAIFGGVPLSQKLPQTFSPKYVANSGFATLKTRLQYTIPEAAGINSANLTEIDNIAAEAMRQQATPGCVVLVAKDGKVIFNKAYGYHTYSADEPDKITDIFDLASVTKIAATTMEVMRLTEQGKLSLDSTMGDYLPIARATNKNNIRVRELMLHQAGLVPYIPFHNDIKPADHSSDSSAVYNTKVADGYFVRKGFYSDYMLPRMLKTGLRTRGQYEYSDLSMYFMKEIVESITAEPLNRYVQTEFYNKLGMQTAGFLPRNRFGVDRIIPTEDDTYFRHTLLEGYVHDQGAALAGGVSGHAGLFADANDLAILFQMMLNKGTYGGVQYFKPETVEQFTAKQSAVSRRGLGFDRWDPILTRHYPSELASDQTYGHTGYTGTCVWVDPKYNLVYIFLSNRVHPKVTEKLSSLRIRPRIQDVVYKAIEKGL</sequence>
<name>A0ABS8U3U1_9SPHI</name>
<dbReference type="RefSeq" id="WP_232177813.1">
    <property type="nucleotide sequence ID" value="NZ_JAJPWV010000003.1"/>
</dbReference>
<dbReference type="EMBL" id="JAJPWV010000003">
    <property type="protein sequence ID" value="MCD8741307.1"/>
    <property type="molecule type" value="Genomic_DNA"/>
</dbReference>
<organism evidence="4 5">
    <name type="scientific">Mucilaginibacter roseus</name>
    <dbReference type="NCBI Taxonomy" id="1528868"/>
    <lineage>
        <taxon>Bacteria</taxon>
        <taxon>Pseudomonadati</taxon>
        <taxon>Bacteroidota</taxon>
        <taxon>Sphingobacteriia</taxon>
        <taxon>Sphingobacteriales</taxon>
        <taxon>Sphingobacteriaceae</taxon>
        <taxon>Mucilaginibacter</taxon>
    </lineage>
</organism>
<evidence type="ECO:0000256" key="2">
    <source>
        <dbReference type="SAM" id="SignalP"/>
    </source>
</evidence>
<protein>
    <submittedName>
        <fullName evidence="4">Serine hydrolase</fullName>
    </submittedName>
</protein>
<feature type="domain" description="Beta-lactamase-related" evidence="3">
    <location>
        <begin position="230"/>
        <end position="580"/>
    </location>
</feature>
<reference evidence="4 5" key="1">
    <citation type="submission" date="2021-12" db="EMBL/GenBank/DDBJ databases">
        <title>Mucilaginibacter roseus genome.</title>
        <authorList>
            <person name="Ferreira J.R."/>
            <person name="Newman J.D."/>
        </authorList>
    </citation>
    <scope>NUCLEOTIDE SEQUENCE [LARGE SCALE GENOMIC DNA]</scope>
    <source>
        <strain evidence="4 5">LMG 28454</strain>
    </source>
</reference>
<evidence type="ECO:0000259" key="3">
    <source>
        <dbReference type="Pfam" id="PF00144"/>
    </source>
</evidence>
<dbReference type="Proteomes" id="UP001199919">
    <property type="component" value="Unassembled WGS sequence"/>
</dbReference>
<dbReference type="InterPro" id="IPR050789">
    <property type="entry name" value="Diverse_Enzym_Activities"/>
</dbReference>
<dbReference type="Gene3D" id="3.40.710.10">
    <property type="entry name" value="DD-peptidase/beta-lactamase superfamily"/>
    <property type="match status" value="1"/>
</dbReference>
<keyword evidence="5" id="KW-1185">Reference proteome</keyword>
<evidence type="ECO:0000256" key="1">
    <source>
        <dbReference type="ARBA" id="ARBA00022801"/>
    </source>
</evidence>
<dbReference type="SUPFAM" id="SSF56601">
    <property type="entry name" value="beta-lactamase/transpeptidase-like"/>
    <property type="match status" value="1"/>
</dbReference>
<dbReference type="GO" id="GO:0016787">
    <property type="term" value="F:hydrolase activity"/>
    <property type="evidence" value="ECO:0007669"/>
    <property type="project" value="UniProtKB-KW"/>
</dbReference>
<gene>
    <name evidence="4" type="ORF">LT679_11895</name>
</gene>
<dbReference type="InterPro" id="IPR012338">
    <property type="entry name" value="Beta-lactam/transpept-like"/>
</dbReference>
<dbReference type="Pfam" id="PF00144">
    <property type="entry name" value="Beta-lactamase"/>
    <property type="match status" value="1"/>
</dbReference>
<comment type="caution">
    <text evidence="4">The sequence shown here is derived from an EMBL/GenBank/DDBJ whole genome shotgun (WGS) entry which is preliminary data.</text>
</comment>
<proteinExistence type="predicted"/>
<keyword evidence="2" id="KW-0732">Signal</keyword>
<evidence type="ECO:0000313" key="4">
    <source>
        <dbReference type="EMBL" id="MCD8741307.1"/>
    </source>
</evidence>